<dbReference type="InterPro" id="IPR039327">
    <property type="entry name" value="CON7-like"/>
</dbReference>
<comment type="caution">
    <text evidence="2">The sequence shown here is derived from an EMBL/GenBank/DDBJ whole genome shotgun (WGS) entry which is preliminary data.</text>
</comment>
<feature type="region of interest" description="Disordered" evidence="1">
    <location>
        <begin position="342"/>
        <end position="431"/>
    </location>
</feature>
<reference evidence="2" key="1">
    <citation type="submission" date="2016-04" db="EMBL/GenBank/DDBJ databases">
        <authorList>
            <person name="Nguyen H.D."/>
            <person name="Samba Siva P."/>
            <person name="Cullis J."/>
            <person name="Levesque C.A."/>
            <person name="Hambleton S."/>
        </authorList>
    </citation>
    <scope>NUCLEOTIDE SEQUENCE</scope>
    <source>
        <strain evidence="2">DAOMC 236416</strain>
    </source>
</reference>
<feature type="region of interest" description="Disordered" evidence="1">
    <location>
        <begin position="480"/>
        <end position="519"/>
    </location>
</feature>
<feature type="region of interest" description="Disordered" evidence="1">
    <location>
        <begin position="209"/>
        <end position="279"/>
    </location>
</feature>
<feature type="compositionally biased region" description="Basic and acidic residues" evidence="1">
    <location>
        <begin position="209"/>
        <end position="223"/>
    </location>
</feature>
<dbReference type="GO" id="GO:0006355">
    <property type="term" value="P:regulation of DNA-templated transcription"/>
    <property type="evidence" value="ECO:0007669"/>
    <property type="project" value="InterPro"/>
</dbReference>
<dbReference type="PANTHER" id="PTHR36167:SF3">
    <property type="entry name" value="C2H2 FINGER DOMAIN TRANSCRIPTION FACTOR (EUROFUNG)-RELATED"/>
    <property type="match status" value="1"/>
</dbReference>
<feature type="compositionally biased region" description="Polar residues" evidence="1">
    <location>
        <begin position="244"/>
        <end position="253"/>
    </location>
</feature>
<feature type="compositionally biased region" description="Polar residues" evidence="1">
    <location>
        <begin position="1"/>
        <end position="10"/>
    </location>
</feature>
<reference evidence="2" key="2">
    <citation type="journal article" date="2019" name="IMA Fungus">
        <title>Genome sequencing and comparison of five Tilletia species to identify candidate genes for the detection of regulated species infecting wheat.</title>
        <authorList>
            <person name="Nguyen H.D.T."/>
            <person name="Sultana T."/>
            <person name="Kesanakurti P."/>
            <person name="Hambleton S."/>
        </authorList>
    </citation>
    <scope>NUCLEOTIDE SEQUENCE</scope>
    <source>
        <strain evidence="2">DAOMC 236416</strain>
    </source>
</reference>
<proteinExistence type="predicted"/>
<feature type="compositionally biased region" description="Polar residues" evidence="1">
    <location>
        <begin position="138"/>
        <end position="153"/>
    </location>
</feature>
<name>A0A177TN61_9BASI</name>
<feature type="compositionally biased region" description="Polar residues" evidence="1">
    <location>
        <begin position="99"/>
        <end position="117"/>
    </location>
</feature>
<dbReference type="Proteomes" id="UP000077521">
    <property type="component" value="Unassembled WGS sequence"/>
</dbReference>
<sequence>MAPSSQQQTVAVPHPPSAAGFAAWEHANGNARPHTADALFGPADPNGSSAVAPNGTPAATGRPSLSTNYSSGSSRVFAYMPTSNSDEFASPGYGSFDSSYSPYQPPDTASTSNVTQNGTATASGGRGSITSISGSASNTEGTASTTQIQTGAHNNKKRPRRRYDEIERMYPCNWPGCAKSYGTLNHLNAHVAMQKHGTKRLPHEFKEMRKQWRKAKRDDDQRRAPPRVTSNGPGSGPHFAPSISMGNGSQQHLQPPGSSGGVSTGTAADDPYLRGGRFDSFSSAPGGYAGEAGGSGGSYYGGGGPMAHPPFYPPGSAAGYNSAGPRGSTSSAYSYATAPPGMSGAGGSHQHHYGSGTAGSGHWVTPYNAAPSSASGPQGQGQGTGHMFPPPPGAGPGRSYSMSSAATNHVGADSSSATGSGTAGAWSTGHSYTSAPPRPYTGGGAPGGYAAQHPAPTYGGHAYGGASGYGGYGGATGAGAGAGSGGMSAPSTSAGPPSSALSGSGMVSNAAGQSGSNSSTAVTAAGGLGAYLMAHRGSI</sequence>
<evidence type="ECO:0000313" key="3">
    <source>
        <dbReference type="Proteomes" id="UP000077521"/>
    </source>
</evidence>
<feature type="compositionally biased region" description="Low complexity" evidence="1">
    <location>
        <begin position="487"/>
        <end position="519"/>
    </location>
</feature>
<keyword evidence="3" id="KW-1185">Reference proteome</keyword>
<dbReference type="Gene3D" id="3.30.160.60">
    <property type="entry name" value="Classic Zinc Finger"/>
    <property type="match status" value="1"/>
</dbReference>
<feature type="region of interest" description="Disordered" evidence="1">
    <location>
        <begin position="99"/>
        <end position="162"/>
    </location>
</feature>
<dbReference type="InterPro" id="IPR013087">
    <property type="entry name" value="Znf_C2H2_type"/>
</dbReference>
<protein>
    <submittedName>
        <fullName evidence="2">Uncharacterized protein</fullName>
    </submittedName>
</protein>
<feature type="region of interest" description="Disordered" evidence="1">
    <location>
        <begin position="1"/>
        <end position="71"/>
    </location>
</feature>
<organism evidence="2 3">
    <name type="scientific">Tilletia indica</name>
    <dbReference type="NCBI Taxonomy" id="43049"/>
    <lineage>
        <taxon>Eukaryota</taxon>
        <taxon>Fungi</taxon>
        <taxon>Dikarya</taxon>
        <taxon>Basidiomycota</taxon>
        <taxon>Ustilaginomycotina</taxon>
        <taxon>Exobasidiomycetes</taxon>
        <taxon>Tilletiales</taxon>
        <taxon>Tilletiaceae</taxon>
        <taxon>Tilletia</taxon>
    </lineage>
</organism>
<feature type="compositionally biased region" description="Low complexity" evidence="1">
    <location>
        <begin position="118"/>
        <end position="137"/>
    </location>
</feature>
<dbReference type="AlphaFoldDB" id="A0A177TN61"/>
<gene>
    <name evidence="2" type="ORF">A4X13_0g7107</name>
</gene>
<feature type="compositionally biased region" description="Low complexity" evidence="1">
    <location>
        <begin position="411"/>
        <end position="429"/>
    </location>
</feature>
<evidence type="ECO:0000313" key="2">
    <source>
        <dbReference type="EMBL" id="KAE8242560.1"/>
    </source>
</evidence>
<accession>A0A177TN61</accession>
<evidence type="ECO:0000256" key="1">
    <source>
        <dbReference type="SAM" id="MobiDB-lite"/>
    </source>
</evidence>
<dbReference type="PANTHER" id="PTHR36167">
    <property type="entry name" value="C2H2 FINGER DOMAIN TRANSCRIPTION FACTOR (EUROFUNG)-RELATED"/>
    <property type="match status" value="1"/>
</dbReference>
<dbReference type="PROSITE" id="PS00028">
    <property type="entry name" value="ZINC_FINGER_C2H2_1"/>
    <property type="match status" value="1"/>
</dbReference>
<dbReference type="PROSITE" id="PS50157">
    <property type="entry name" value="ZINC_FINGER_C2H2_2"/>
    <property type="match status" value="1"/>
</dbReference>
<dbReference type="EMBL" id="LWDF02000799">
    <property type="protein sequence ID" value="KAE8242560.1"/>
    <property type="molecule type" value="Genomic_DNA"/>
</dbReference>